<dbReference type="Proteomes" id="UP000504635">
    <property type="component" value="Unplaced"/>
</dbReference>
<dbReference type="RefSeq" id="XP_030761708.1">
    <property type="nucleotide sequence ID" value="XM_030905848.1"/>
</dbReference>
<dbReference type="OrthoDB" id="10254713at2759"/>
<protein>
    <recommendedName>
        <fullName evidence="3">Dynein regulatory complex protein 9</fullName>
    </recommendedName>
    <alternativeName>
        <fullName evidence="9">IQ domain-containing protein G</fullName>
    </alternativeName>
</protein>
<keyword evidence="6" id="KW-0969">Cilium</keyword>
<evidence type="ECO:0000256" key="4">
    <source>
        <dbReference type="ARBA" id="ARBA00022490"/>
    </source>
</evidence>
<dbReference type="CDD" id="cd23766">
    <property type="entry name" value="IQCG"/>
    <property type="match status" value="1"/>
</dbReference>
<dbReference type="PANTHER" id="PTHR14871">
    <property type="entry name" value="DYNEIN REGULATORY COMPLEX PROTEIN 9"/>
    <property type="match status" value="1"/>
</dbReference>
<dbReference type="GO" id="GO:0044782">
    <property type="term" value="P:cilium organization"/>
    <property type="evidence" value="ECO:0007669"/>
    <property type="project" value="TreeGrafter"/>
</dbReference>
<evidence type="ECO:0000256" key="10">
    <source>
        <dbReference type="SAM" id="Coils"/>
    </source>
</evidence>
<feature type="compositionally biased region" description="Acidic residues" evidence="11">
    <location>
        <begin position="1"/>
        <end position="27"/>
    </location>
</feature>
<keyword evidence="5" id="KW-0282">Flagellum</keyword>
<dbReference type="GeneID" id="115886609"/>
<evidence type="ECO:0000256" key="7">
    <source>
        <dbReference type="ARBA" id="ARBA00023212"/>
    </source>
</evidence>
<name>A0A6J2YCV4_SITOR</name>
<evidence type="ECO:0000256" key="9">
    <source>
        <dbReference type="ARBA" id="ARBA00032183"/>
    </source>
</evidence>
<evidence type="ECO:0000256" key="1">
    <source>
        <dbReference type="ARBA" id="ARBA00004611"/>
    </source>
</evidence>
<evidence type="ECO:0000256" key="3">
    <source>
        <dbReference type="ARBA" id="ARBA00013738"/>
    </source>
</evidence>
<keyword evidence="12" id="KW-1185">Reference proteome</keyword>
<keyword evidence="10" id="KW-0175">Coiled coil</keyword>
<dbReference type="GO" id="GO:0031514">
    <property type="term" value="C:motile cilium"/>
    <property type="evidence" value="ECO:0007669"/>
    <property type="project" value="TreeGrafter"/>
</dbReference>
<feature type="region of interest" description="Disordered" evidence="11">
    <location>
        <begin position="1"/>
        <end position="51"/>
    </location>
</feature>
<organism evidence="12 13">
    <name type="scientific">Sitophilus oryzae</name>
    <name type="common">Rice weevil</name>
    <name type="synonym">Curculio oryzae</name>
    <dbReference type="NCBI Taxonomy" id="7048"/>
    <lineage>
        <taxon>Eukaryota</taxon>
        <taxon>Metazoa</taxon>
        <taxon>Ecdysozoa</taxon>
        <taxon>Arthropoda</taxon>
        <taxon>Hexapoda</taxon>
        <taxon>Insecta</taxon>
        <taxon>Pterygota</taxon>
        <taxon>Neoptera</taxon>
        <taxon>Endopterygota</taxon>
        <taxon>Coleoptera</taxon>
        <taxon>Polyphaga</taxon>
        <taxon>Cucujiformia</taxon>
        <taxon>Curculionidae</taxon>
        <taxon>Dryophthorinae</taxon>
        <taxon>Sitophilus</taxon>
    </lineage>
</organism>
<feature type="coiled-coil region" evidence="10">
    <location>
        <begin position="308"/>
        <end position="335"/>
    </location>
</feature>
<evidence type="ECO:0000256" key="6">
    <source>
        <dbReference type="ARBA" id="ARBA00023069"/>
    </source>
</evidence>
<dbReference type="AlphaFoldDB" id="A0A6J2YCV4"/>
<dbReference type="InterPro" id="IPR042618">
    <property type="entry name" value="IQCG"/>
</dbReference>
<feature type="region of interest" description="Disordered" evidence="11">
    <location>
        <begin position="377"/>
        <end position="399"/>
    </location>
</feature>
<evidence type="ECO:0000256" key="8">
    <source>
        <dbReference type="ARBA" id="ARBA00023273"/>
    </source>
</evidence>
<evidence type="ECO:0000313" key="12">
    <source>
        <dbReference type="Proteomes" id="UP000504635"/>
    </source>
</evidence>
<feature type="compositionally biased region" description="Basic and acidic residues" evidence="11">
    <location>
        <begin position="388"/>
        <end position="399"/>
    </location>
</feature>
<feature type="compositionally biased region" description="Basic residues" evidence="11">
    <location>
        <begin position="377"/>
        <end position="387"/>
    </location>
</feature>
<dbReference type="FunCoup" id="A0A6J2YCV4">
    <property type="interactions" value="33"/>
</dbReference>
<keyword evidence="8" id="KW-0966">Cell projection</keyword>
<keyword evidence="7" id="KW-0206">Cytoskeleton</keyword>
<dbReference type="KEGG" id="soy:115886609"/>
<dbReference type="InterPro" id="IPR000048">
    <property type="entry name" value="IQ_motif_EF-hand-BS"/>
</dbReference>
<comment type="similarity">
    <text evidence="2">Belongs to the DRC9 family.</text>
</comment>
<dbReference type="GO" id="GO:0005737">
    <property type="term" value="C:cytoplasm"/>
    <property type="evidence" value="ECO:0007669"/>
    <property type="project" value="TreeGrafter"/>
</dbReference>
<evidence type="ECO:0000256" key="2">
    <source>
        <dbReference type="ARBA" id="ARBA00008222"/>
    </source>
</evidence>
<evidence type="ECO:0000256" key="5">
    <source>
        <dbReference type="ARBA" id="ARBA00022846"/>
    </source>
</evidence>
<accession>A0A6J2YCV4</accession>
<comment type="subcellular location">
    <subcellularLocation>
        <location evidence="1">Cytoplasm</location>
        <location evidence="1">Cytoskeleton</location>
        <location evidence="1">Flagellum axoneme</location>
    </subcellularLocation>
</comment>
<proteinExistence type="inferred from homology"/>
<dbReference type="PROSITE" id="PS50096">
    <property type="entry name" value="IQ"/>
    <property type="match status" value="1"/>
</dbReference>
<feature type="compositionally biased region" description="Basic and acidic residues" evidence="11">
    <location>
        <begin position="28"/>
        <end position="41"/>
    </location>
</feature>
<gene>
    <name evidence="13" type="primary">LOC115886609</name>
</gene>
<dbReference type="Pfam" id="PF00612">
    <property type="entry name" value="IQ"/>
    <property type="match status" value="1"/>
</dbReference>
<reference evidence="13" key="1">
    <citation type="submission" date="2025-08" db="UniProtKB">
        <authorList>
            <consortium name="RefSeq"/>
        </authorList>
    </citation>
    <scope>IDENTIFICATION</scope>
    <source>
        <tissue evidence="13">Gonads</tissue>
    </source>
</reference>
<dbReference type="PANTHER" id="PTHR14871:SF1">
    <property type="entry name" value="DYNEIN REGULATORY COMPLEX PROTEIN 9"/>
    <property type="match status" value="1"/>
</dbReference>
<sequence>MRYEDDVDEDENEDEQEEEEDEEDQYEDVDKEREMRSKSESRSVMSQSLNTLASEKSKTNAVSVLLRGLITCALSECMDELSILRSINIQNDPGPDFSQFTYYQSMEDRYMGQEDHAQIRIGCANSNFDKLAKDIALFYGIIRDACKEFNKFGTLDKISTCVHILKRMKQEEDQLLQDEENQEKIIDDIKTHCEEERLNNTKTIEDTNSNIQKLRFESEDIYLYGQREVAFFVQWEAARREQNQMKCQEKEDTHSSFIKNTKERMETENRCHAEFVRYLEESKNDCLDGIQFWMKQYDEDFDKLDGDIIKLSTNLDKIKDDRRFLEDKYNARQAEIDDFLEYKRIQEEKDRQVQKEYDAGLKIQAWWRGVMVRKRLGPYRKKKRGKGKGKDKDKKSKKK</sequence>
<evidence type="ECO:0000313" key="13">
    <source>
        <dbReference type="RefSeq" id="XP_030761708.1"/>
    </source>
</evidence>
<keyword evidence="4" id="KW-0963">Cytoplasm</keyword>
<dbReference type="InParanoid" id="A0A6J2YCV4"/>
<evidence type="ECO:0000256" key="11">
    <source>
        <dbReference type="SAM" id="MobiDB-lite"/>
    </source>
</evidence>